<feature type="region of interest" description="Disordered" evidence="6">
    <location>
        <begin position="282"/>
        <end position="315"/>
    </location>
</feature>
<dbReference type="AlphaFoldDB" id="H6SKF2"/>
<dbReference type="OrthoDB" id="9774177at2"/>
<name>H6SKF2_PARPM</name>
<comment type="cofactor">
    <cofactor evidence="1">
        <name>Mg(2+)</name>
        <dbReference type="ChEBI" id="CHEBI:18420"/>
    </cofactor>
</comment>
<dbReference type="EMBL" id="HE663493">
    <property type="protein sequence ID" value="CCG08467.1"/>
    <property type="molecule type" value="Genomic_DNA"/>
</dbReference>
<evidence type="ECO:0008006" key="9">
    <source>
        <dbReference type="Google" id="ProtNLM"/>
    </source>
</evidence>
<dbReference type="InterPro" id="IPR006879">
    <property type="entry name" value="YdjC-like"/>
</dbReference>
<evidence type="ECO:0000256" key="3">
    <source>
        <dbReference type="ARBA" id="ARBA00022801"/>
    </source>
</evidence>
<evidence type="ECO:0000256" key="6">
    <source>
        <dbReference type="SAM" id="MobiDB-lite"/>
    </source>
</evidence>
<evidence type="ECO:0000313" key="7">
    <source>
        <dbReference type="EMBL" id="CCG08467.1"/>
    </source>
</evidence>
<dbReference type="KEGG" id="rpm:RSPPHO_01841"/>
<dbReference type="HOGENOM" id="CLU_064244_3_0_5"/>
<evidence type="ECO:0000313" key="8">
    <source>
        <dbReference type="Proteomes" id="UP000033220"/>
    </source>
</evidence>
<dbReference type="Proteomes" id="UP000033220">
    <property type="component" value="Chromosome DSM 122"/>
</dbReference>
<dbReference type="CDD" id="cd10807">
    <property type="entry name" value="YdjC_like_3"/>
    <property type="match status" value="1"/>
</dbReference>
<sequence>MPTARHLVVSADDYGLADSVSDTIRALIADGRLSATGCMCVFPDWPRHARALDGFDRWADLGLHLTLTDHTPLTKCPRLAPGGRFPPLTQLVRACLTGQLPQNEVQGEIQAQIDAFAQARGHLPHFIDGHHHVHGFPGVARALLTVAGADLAAGRLWIRDCWEQTNRIIRRRVALPRALMIRGLTTPLHQAIVRQALPANQGFTGVHGFRPETDYGGLFRRFLIGADSGTLIGCHPGRVDASLRARDSLTTAREQEAAYFASSQYLQDLATAGVRLARPRACWGPAEGAPTAEQRGEKGEAPPAAPGQRAKAPPS</sequence>
<evidence type="ECO:0000256" key="5">
    <source>
        <dbReference type="ARBA" id="ARBA00023277"/>
    </source>
</evidence>
<gene>
    <name evidence="7" type="ORF">RSPPHO_01841</name>
</gene>
<dbReference type="SUPFAM" id="SSF88713">
    <property type="entry name" value="Glycoside hydrolase/deacetylase"/>
    <property type="match status" value="1"/>
</dbReference>
<reference evidence="7 8" key="1">
    <citation type="submission" date="2012-02" db="EMBL/GenBank/DDBJ databases">
        <title>Shotgun genome sequence of Phaeospirillum photometricum DSM 122.</title>
        <authorList>
            <person name="Duquesne K."/>
            <person name="Sturgis J."/>
        </authorList>
    </citation>
    <scope>NUCLEOTIDE SEQUENCE [LARGE SCALE GENOMIC DNA]</scope>
    <source>
        <strain evidence="8">DSM122</strain>
    </source>
</reference>
<keyword evidence="8" id="KW-1185">Reference proteome</keyword>
<dbReference type="PANTHER" id="PTHR31609">
    <property type="entry name" value="YDJC DEACETYLASE FAMILY MEMBER"/>
    <property type="match status" value="1"/>
</dbReference>
<keyword evidence="2" id="KW-0479">Metal-binding</keyword>
<accession>H6SKF2</accession>
<dbReference type="GO" id="GO:0019213">
    <property type="term" value="F:deacetylase activity"/>
    <property type="evidence" value="ECO:0007669"/>
    <property type="project" value="TreeGrafter"/>
</dbReference>
<proteinExistence type="predicted"/>
<dbReference type="PATRIC" id="fig|1150469.3.peg.2070"/>
<keyword evidence="4" id="KW-0460">Magnesium</keyword>
<dbReference type="Gene3D" id="3.20.20.370">
    <property type="entry name" value="Glycoside hydrolase/deacetylase"/>
    <property type="match status" value="1"/>
</dbReference>
<dbReference type="eggNOG" id="COG3394">
    <property type="taxonomic scope" value="Bacteria"/>
</dbReference>
<dbReference type="RefSeq" id="WP_014415102.1">
    <property type="nucleotide sequence ID" value="NC_017059.1"/>
</dbReference>
<evidence type="ECO:0000256" key="2">
    <source>
        <dbReference type="ARBA" id="ARBA00022723"/>
    </source>
</evidence>
<dbReference type="GO" id="GO:0016787">
    <property type="term" value="F:hydrolase activity"/>
    <property type="evidence" value="ECO:0007669"/>
    <property type="project" value="UniProtKB-KW"/>
</dbReference>
<dbReference type="GO" id="GO:0046872">
    <property type="term" value="F:metal ion binding"/>
    <property type="evidence" value="ECO:0007669"/>
    <property type="project" value="UniProtKB-KW"/>
</dbReference>
<evidence type="ECO:0000256" key="4">
    <source>
        <dbReference type="ARBA" id="ARBA00022842"/>
    </source>
</evidence>
<dbReference type="GO" id="GO:0005975">
    <property type="term" value="P:carbohydrate metabolic process"/>
    <property type="evidence" value="ECO:0007669"/>
    <property type="project" value="InterPro"/>
</dbReference>
<evidence type="ECO:0000256" key="1">
    <source>
        <dbReference type="ARBA" id="ARBA00001946"/>
    </source>
</evidence>
<dbReference type="PANTHER" id="PTHR31609:SF1">
    <property type="entry name" value="CARBOHYDRATE DEACETYLASE"/>
    <property type="match status" value="1"/>
</dbReference>
<organism evidence="7 8">
    <name type="scientific">Pararhodospirillum photometricum DSM 122</name>
    <dbReference type="NCBI Taxonomy" id="1150469"/>
    <lineage>
        <taxon>Bacteria</taxon>
        <taxon>Pseudomonadati</taxon>
        <taxon>Pseudomonadota</taxon>
        <taxon>Alphaproteobacteria</taxon>
        <taxon>Rhodospirillales</taxon>
        <taxon>Rhodospirillaceae</taxon>
        <taxon>Pararhodospirillum</taxon>
    </lineage>
</organism>
<protein>
    <recommendedName>
        <fullName evidence="9">YdjC-like protein</fullName>
    </recommendedName>
</protein>
<dbReference type="InterPro" id="IPR011330">
    <property type="entry name" value="Glyco_hydro/deAcase_b/a-brl"/>
</dbReference>
<keyword evidence="5" id="KW-0119">Carbohydrate metabolism</keyword>
<dbReference type="STRING" id="1150469.RSPPHO_01841"/>
<keyword evidence="3" id="KW-0378">Hydrolase</keyword>
<dbReference type="Pfam" id="PF04794">
    <property type="entry name" value="YdjC"/>
    <property type="match status" value="1"/>
</dbReference>